<dbReference type="EMBL" id="KZ679259">
    <property type="protein sequence ID" value="PTB43028.1"/>
    <property type="molecule type" value="Genomic_DNA"/>
</dbReference>
<evidence type="ECO:0000313" key="2">
    <source>
        <dbReference type="EMBL" id="PTB43028.1"/>
    </source>
</evidence>
<organism evidence="2 3">
    <name type="scientific">Trichoderma asperellum (strain ATCC 204424 / CBS 433.97 / NBRC 101777)</name>
    <dbReference type="NCBI Taxonomy" id="1042311"/>
    <lineage>
        <taxon>Eukaryota</taxon>
        <taxon>Fungi</taxon>
        <taxon>Dikarya</taxon>
        <taxon>Ascomycota</taxon>
        <taxon>Pezizomycotina</taxon>
        <taxon>Sordariomycetes</taxon>
        <taxon>Hypocreomycetidae</taxon>
        <taxon>Hypocreales</taxon>
        <taxon>Hypocreaceae</taxon>
        <taxon>Trichoderma</taxon>
    </lineage>
</organism>
<keyword evidence="3" id="KW-1185">Reference proteome</keyword>
<evidence type="ECO:0000256" key="1">
    <source>
        <dbReference type="SAM" id="MobiDB-lite"/>
    </source>
</evidence>
<reference evidence="2 3" key="1">
    <citation type="submission" date="2016-07" db="EMBL/GenBank/DDBJ databases">
        <title>Multiple horizontal gene transfer events from other fungi enriched the ability of initially mycotrophic Trichoderma (Ascomycota) to feed on dead plant biomass.</title>
        <authorList>
            <consortium name="DOE Joint Genome Institute"/>
            <person name="Aerts A."/>
            <person name="Atanasova L."/>
            <person name="Chenthamara K."/>
            <person name="Zhang J."/>
            <person name="Grujic M."/>
            <person name="Henrissat B."/>
            <person name="Kuo A."/>
            <person name="Salamov A."/>
            <person name="Lipzen A."/>
            <person name="Labutti K."/>
            <person name="Barry K."/>
            <person name="Miao Y."/>
            <person name="Rahimi M.J."/>
            <person name="Shen Q."/>
            <person name="Grigoriev I.V."/>
            <person name="Kubicek C.P."/>
            <person name="Druzhinina I.S."/>
        </authorList>
    </citation>
    <scope>NUCLEOTIDE SEQUENCE [LARGE SCALE GENOMIC DNA]</scope>
    <source>
        <strain evidence="2 3">CBS 433.97</strain>
    </source>
</reference>
<feature type="compositionally biased region" description="Basic and acidic residues" evidence="1">
    <location>
        <begin position="1"/>
        <end position="18"/>
    </location>
</feature>
<sequence>MEGSWRGEGKKSYEKDQGWKLAGLSGPVPSQRKSEKKKSSGKKKNRSAPARCVRPHRYSADTWLAQQDAVHLQVLLLSLDYSGCGLALSRTHLHMRKSLAGPYLEVPCIYFWRCSCLIHFFLFPGFRCHCSFPEEGDAMVGSDKEKEGTDRGKNRKRRRNKIEIDRYVDEPIIVNIIFSLSRLSYLLPFSFMPLRAMQICAALRTKPLAPAIHNLRPMITAVRWYTRPQATPPPMSPPPIICSGLSSSRGSDDAPLVSYLWPQRALSGVIDSSMGARAVLLRAKMEEAWRSLTWAQRFWSRLVAVLSKSGTESAAPCEIDGDASIYNTT</sequence>
<protein>
    <submittedName>
        <fullName evidence="2">Uncharacterized protein</fullName>
    </submittedName>
</protein>
<dbReference type="AlphaFoldDB" id="A0A2T3ZDZ5"/>
<name>A0A2T3ZDZ5_TRIA4</name>
<proteinExistence type="predicted"/>
<feature type="compositionally biased region" description="Basic residues" evidence="1">
    <location>
        <begin position="34"/>
        <end position="46"/>
    </location>
</feature>
<evidence type="ECO:0000313" key="3">
    <source>
        <dbReference type="Proteomes" id="UP000240493"/>
    </source>
</evidence>
<dbReference type="Proteomes" id="UP000240493">
    <property type="component" value="Unassembled WGS sequence"/>
</dbReference>
<feature type="region of interest" description="Disordered" evidence="1">
    <location>
        <begin position="1"/>
        <end position="52"/>
    </location>
</feature>
<feature type="compositionally biased region" description="Basic and acidic residues" evidence="1">
    <location>
        <begin position="142"/>
        <end position="152"/>
    </location>
</feature>
<gene>
    <name evidence="2" type="ORF">M441DRAFT_363731</name>
</gene>
<feature type="region of interest" description="Disordered" evidence="1">
    <location>
        <begin position="137"/>
        <end position="156"/>
    </location>
</feature>
<accession>A0A2T3ZDZ5</accession>